<dbReference type="InterPro" id="IPR015882">
    <property type="entry name" value="HEX_bac_N"/>
</dbReference>
<feature type="domain" description="Beta-hexosaminidase bacterial type N-terminal" evidence="7">
    <location>
        <begin position="36"/>
        <end position="156"/>
    </location>
</feature>
<evidence type="ECO:0000313" key="10">
    <source>
        <dbReference type="Proteomes" id="UP000283128"/>
    </source>
</evidence>
<dbReference type="Pfam" id="PF00728">
    <property type="entry name" value="Glyco_hydro_20"/>
    <property type="match status" value="1"/>
</dbReference>
<feature type="signal peptide" evidence="5">
    <location>
        <begin position="1"/>
        <end position="25"/>
    </location>
</feature>
<dbReference type="Gene3D" id="2.80.10.50">
    <property type="match status" value="1"/>
</dbReference>
<dbReference type="Pfam" id="PF14200">
    <property type="entry name" value="RicinB_lectin_2"/>
    <property type="match status" value="1"/>
</dbReference>
<dbReference type="InterPro" id="IPR029018">
    <property type="entry name" value="Hex-like_dom2"/>
</dbReference>
<proteinExistence type="inferred from homology"/>
<evidence type="ECO:0000259" key="6">
    <source>
        <dbReference type="Pfam" id="PF00728"/>
    </source>
</evidence>
<dbReference type="Pfam" id="PF02838">
    <property type="entry name" value="Glyco_hydro_20b"/>
    <property type="match status" value="1"/>
</dbReference>
<evidence type="ECO:0000313" key="9">
    <source>
        <dbReference type="EMBL" id="RVU28137.1"/>
    </source>
</evidence>
<dbReference type="OrthoDB" id="9763537at2"/>
<feature type="domain" description="Ricin B lectin" evidence="8">
    <location>
        <begin position="525"/>
        <end position="599"/>
    </location>
</feature>
<feature type="chain" id="PRO_5039473677" evidence="5">
    <location>
        <begin position="26"/>
        <end position="620"/>
    </location>
</feature>
<evidence type="ECO:0000256" key="1">
    <source>
        <dbReference type="ARBA" id="ARBA00006285"/>
    </source>
</evidence>
<dbReference type="SUPFAM" id="SSF50370">
    <property type="entry name" value="Ricin B-like lectins"/>
    <property type="match status" value="1"/>
</dbReference>
<dbReference type="AlphaFoldDB" id="A0A3S2VKS0"/>
<dbReference type="InterPro" id="IPR025705">
    <property type="entry name" value="Beta_hexosaminidase_sua/sub"/>
</dbReference>
<keyword evidence="2 9" id="KW-0378">Hydrolase</keyword>
<dbReference type="InterPro" id="IPR000772">
    <property type="entry name" value="Ricin_B_lectin"/>
</dbReference>
<dbReference type="Gene3D" id="3.30.379.10">
    <property type="entry name" value="Chitobiase/beta-hexosaminidase domain 2-like"/>
    <property type="match status" value="1"/>
</dbReference>
<evidence type="ECO:0000256" key="3">
    <source>
        <dbReference type="ARBA" id="ARBA00023295"/>
    </source>
</evidence>
<evidence type="ECO:0000256" key="4">
    <source>
        <dbReference type="PIRSR" id="PIRSR625705-1"/>
    </source>
</evidence>
<dbReference type="SUPFAM" id="SSF55545">
    <property type="entry name" value="beta-N-acetylhexosaminidase-like domain"/>
    <property type="match status" value="1"/>
</dbReference>
<dbReference type="SUPFAM" id="SSF51445">
    <property type="entry name" value="(Trans)glycosidases"/>
    <property type="match status" value="1"/>
</dbReference>
<evidence type="ECO:0000259" key="8">
    <source>
        <dbReference type="Pfam" id="PF14200"/>
    </source>
</evidence>
<keyword evidence="3" id="KW-0326">Glycosidase</keyword>
<evidence type="ECO:0000259" key="7">
    <source>
        <dbReference type="Pfam" id="PF02838"/>
    </source>
</evidence>
<dbReference type="PROSITE" id="PS50231">
    <property type="entry name" value="RICIN_B_LECTIN"/>
    <property type="match status" value="1"/>
</dbReference>
<dbReference type="Gene3D" id="3.20.20.80">
    <property type="entry name" value="Glycosidases"/>
    <property type="match status" value="1"/>
</dbReference>
<feature type="active site" description="Proton donor" evidence="4">
    <location>
        <position position="300"/>
    </location>
</feature>
<dbReference type="EMBL" id="RZYA01000002">
    <property type="protein sequence ID" value="RVU28137.1"/>
    <property type="molecule type" value="Genomic_DNA"/>
</dbReference>
<keyword evidence="10" id="KW-1185">Reference proteome</keyword>
<protein>
    <submittedName>
        <fullName evidence="9">Glycosyl hydrolase family 20</fullName>
    </submittedName>
</protein>
<evidence type="ECO:0000256" key="5">
    <source>
        <dbReference type="SAM" id="SignalP"/>
    </source>
</evidence>
<accession>A0A3S2VKS0</accession>
<organism evidence="9 10">
    <name type="scientific">Streptomyces antnestii</name>
    <dbReference type="NCBI Taxonomy" id="2494256"/>
    <lineage>
        <taxon>Bacteria</taxon>
        <taxon>Bacillati</taxon>
        <taxon>Actinomycetota</taxon>
        <taxon>Actinomycetes</taxon>
        <taxon>Kitasatosporales</taxon>
        <taxon>Streptomycetaceae</taxon>
        <taxon>Streptomyces</taxon>
    </lineage>
</organism>
<sequence>MTTASRRLLGAALALLLSAAVPVSAARADSEPAGVPQTVPALTNWSPGGGSYEYGPGVRLVADDAASRRVARTLADDLRAAGKGTVPVTGGPSRSGDIVVDVEPGDKQLGAEGYELRVGKQLEITGAAETGAFYGTRTVLQLLAHLDEIPAGRTVDVPQYKERGVGVCACYIHISTDWLENLVRDMAYHKLNQLLVEIKVKSDAHPEANSWGYYTKSEIRRLVALGEKYHVTIVPEINSPGHMDPWIQDRPDLQLVDTDGKAQPSRLDITKPEAFAYYKSLIDEYAEVFPADWWHMGADEYMLGSDFAKYPQVLAYAKAKYGANATPQDAFIDFVNRVGAYAAGKGKHLRIWNDGLTGANTVPVTPGTTVEHWLNVRTKPSQLIAQGHPVMNAAYSLYLVRGGFHTNTKKLYDEQWDPRSFEGEKLASRDGITGAKISLWPDNGRGETENEVAKATFLPLNHIAQATWGAPHPDATYAEFTARAEAVGHAPGWQDTTRVPVPDGTYTLSDRGHRTAPAGARLTRTPDGYVTIASADGTTCLETRSGKLTLNVPLEPGSAVTWEPCDAKDTLQRWQLAAADGGYRITSAITRMALDADTDGRLVQYPPDQKAPTTWALAQR</sequence>
<dbReference type="PRINTS" id="PR00738">
    <property type="entry name" value="GLHYDRLASE20"/>
</dbReference>
<dbReference type="GO" id="GO:0004563">
    <property type="term" value="F:beta-N-acetylhexosaminidase activity"/>
    <property type="evidence" value="ECO:0007669"/>
    <property type="project" value="InterPro"/>
</dbReference>
<keyword evidence="5" id="KW-0732">Signal</keyword>
<dbReference type="InterPro" id="IPR035992">
    <property type="entry name" value="Ricin_B-like_lectins"/>
</dbReference>
<dbReference type="RefSeq" id="WP_127827291.1">
    <property type="nucleotide sequence ID" value="NZ_RZYA01000002.1"/>
</dbReference>
<reference evidence="9 10" key="1">
    <citation type="submission" date="2019-01" db="EMBL/GenBank/DDBJ databases">
        <title>Genome sequences of Streptomyces and Rhizobium isolates collected from root and soil.</title>
        <authorList>
            <person name="Chhettri S."/>
            <person name="Sevigny J.L."/>
            <person name="Sen A."/>
            <person name="Ennis N."/>
            <person name="Tisa L."/>
        </authorList>
    </citation>
    <scope>NUCLEOTIDE SEQUENCE [LARGE SCALE GENOMIC DNA]</scope>
    <source>
        <strain evidence="9 10">San01</strain>
    </source>
</reference>
<comment type="caution">
    <text evidence="9">The sequence shown here is derived from an EMBL/GenBank/DDBJ whole genome shotgun (WGS) entry which is preliminary data.</text>
</comment>
<gene>
    <name evidence="9" type="ORF">EOT10_07760</name>
</gene>
<dbReference type="GO" id="GO:0005975">
    <property type="term" value="P:carbohydrate metabolic process"/>
    <property type="evidence" value="ECO:0007669"/>
    <property type="project" value="InterPro"/>
</dbReference>
<comment type="similarity">
    <text evidence="1">Belongs to the glycosyl hydrolase 20 family.</text>
</comment>
<dbReference type="CDD" id="cd23386">
    <property type="entry name" value="beta-trefoil_Ricin_LNBase"/>
    <property type="match status" value="1"/>
</dbReference>
<dbReference type="InterPro" id="IPR015883">
    <property type="entry name" value="Glyco_hydro_20_cat"/>
</dbReference>
<feature type="domain" description="Glycoside hydrolase family 20 catalytic" evidence="6">
    <location>
        <begin position="202"/>
        <end position="420"/>
    </location>
</feature>
<evidence type="ECO:0000256" key="2">
    <source>
        <dbReference type="ARBA" id="ARBA00022801"/>
    </source>
</evidence>
<dbReference type="InterPro" id="IPR052764">
    <property type="entry name" value="GH20_Enzymes"/>
</dbReference>
<name>A0A3S2VKS0_9ACTN</name>
<dbReference type="InterPro" id="IPR017853">
    <property type="entry name" value="GH"/>
</dbReference>
<dbReference type="Proteomes" id="UP000283128">
    <property type="component" value="Unassembled WGS sequence"/>
</dbReference>
<dbReference type="PANTHER" id="PTHR43678:SF1">
    <property type="entry name" value="BETA-N-ACETYLHEXOSAMINIDASE"/>
    <property type="match status" value="1"/>
</dbReference>
<dbReference type="PANTHER" id="PTHR43678">
    <property type="entry name" value="PUTATIVE (AFU_ORTHOLOGUE AFUA_2G00640)-RELATED"/>
    <property type="match status" value="1"/>
</dbReference>